<dbReference type="SUPFAM" id="SSF52518">
    <property type="entry name" value="Thiamin diphosphate-binding fold (THDP-binding)"/>
    <property type="match status" value="1"/>
</dbReference>
<dbReference type="EMBL" id="JAJNNZ010000008">
    <property type="protein sequence ID" value="MCJ2377571.1"/>
    <property type="molecule type" value="Genomic_DNA"/>
</dbReference>
<evidence type="ECO:0000256" key="1">
    <source>
        <dbReference type="ARBA" id="ARBA00001964"/>
    </source>
</evidence>
<comment type="function">
    <text evidence="2">The branched-chain alpha-keto dehydrogenase complex catalyzes the overall conversion of alpha-keto acids to acyl-CoA and CO(2). It contains multiple copies of three enzymatic components: branched-chain alpha-keto acid decarboxylase (E1), lipoamide acyltransferase (E2) and lipoamide dehydrogenase (E3).</text>
</comment>
<dbReference type="PANTHER" id="PTHR43257">
    <property type="entry name" value="PYRUVATE DEHYDROGENASE E1 COMPONENT BETA SUBUNIT"/>
    <property type="match status" value="1"/>
</dbReference>
<gene>
    <name evidence="8" type="ORF">LNL84_12080</name>
</gene>
<evidence type="ECO:0000256" key="4">
    <source>
        <dbReference type="ARBA" id="ARBA00023052"/>
    </source>
</evidence>
<name>A0A9X1WCL6_9VIBR</name>
<comment type="cofactor">
    <cofactor evidence="1">
        <name>thiamine diphosphate</name>
        <dbReference type="ChEBI" id="CHEBI:58937"/>
    </cofactor>
</comment>
<evidence type="ECO:0000256" key="5">
    <source>
        <dbReference type="ARBA" id="ARBA00070795"/>
    </source>
</evidence>
<dbReference type="InterPro" id="IPR033248">
    <property type="entry name" value="Transketolase_C"/>
</dbReference>
<dbReference type="Pfam" id="PF02780">
    <property type="entry name" value="Transketolase_C"/>
    <property type="match status" value="1"/>
</dbReference>
<dbReference type="AlphaFoldDB" id="A0A9X1WCL6"/>
<keyword evidence="9" id="KW-1185">Reference proteome</keyword>
<evidence type="ECO:0000256" key="3">
    <source>
        <dbReference type="ARBA" id="ARBA00023002"/>
    </source>
</evidence>
<evidence type="ECO:0000256" key="2">
    <source>
        <dbReference type="ARBA" id="ARBA00002859"/>
    </source>
</evidence>
<evidence type="ECO:0000256" key="6">
    <source>
        <dbReference type="ARBA" id="ARBA00082400"/>
    </source>
</evidence>
<dbReference type="InterPro" id="IPR005475">
    <property type="entry name" value="Transketolase-like_Pyr-bd"/>
</dbReference>
<dbReference type="SUPFAM" id="SSF52922">
    <property type="entry name" value="TK C-terminal domain-like"/>
    <property type="match status" value="1"/>
</dbReference>
<dbReference type="GO" id="GO:0016491">
    <property type="term" value="F:oxidoreductase activity"/>
    <property type="evidence" value="ECO:0007669"/>
    <property type="project" value="UniProtKB-KW"/>
</dbReference>
<evidence type="ECO:0000259" key="7">
    <source>
        <dbReference type="SMART" id="SM00861"/>
    </source>
</evidence>
<keyword evidence="4" id="KW-0786">Thiamine pyrophosphate</keyword>
<dbReference type="Gene3D" id="3.40.50.920">
    <property type="match status" value="1"/>
</dbReference>
<dbReference type="Pfam" id="PF02779">
    <property type="entry name" value="Transket_pyr"/>
    <property type="match status" value="1"/>
</dbReference>
<sequence>MSELSYREAFKAGIVEALEADPRVFLMGEDVGDYGGCYAVSKGLIEQFGKERIIDTPLAESGFVGAGIGAAMGGMRPIVEIMTVNFSLLALDQIINNAATLRHMSNGQIGVPLVIRMACGAGKQLAAQHSHSFEGIFAHVPGLKVLFPGTIEDARHMLKMALADPDPVIIFEHVMLYNRSEEISEGSTVPDMHKAVVRRAGKDLSIFTWGGSLYKVMEAAEQLHQQGHDIEVVDLRCLRPLDRSAIIASVQRTHKAMIVDESWKSVGMSAEISATLAEDALYYLDAPIRRVNGQEVPFPYAEHLEAACIPQVDDIVQTALEMLGSSEAKGR</sequence>
<dbReference type="SMART" id="SM00861">
    <property type="entry name" value="Transket_pyr"/>
    <property type="match status" value="1"/>
</dbReference>
<organism evidence="8 9">
    <name type="scientific">Vibrio gelatinilyticus</name>
    <dbReference type="NCBI Taxonomy" id="2893468"/>
    <lineage>
        <taxon>Bacteria</taxon>
        <taxon>Pseudomonadati</taxon>
        <taxon>Pseudomonadota</taxon>
        <taxon>Gammaproteobacteria</taxon>
        <taxon>Vibrionales</taxon>
        <taxon>Vibrionaceae</taxon>
        <taxon>Vibrio</taxon>
    </lineage>
</organism>
<dbReference type="PANTHER" id="PTHR43257:SF2">
    <property type="entry name" value="PYRUVATE DEHYDROGENASE E1 COMPONENT SUBUNIT BETA"/>
    <property type="match status" value="1"/>
</dbReference>
<dbReference type="InterPro" id="IPR029061">
    <property type="entry name" value="THDP-binding"/>
</dbReference>
<evidence type="ECO:0000313" key="8">
    <source>
        <dbReference type="EMBL" id="MCJ2377571.1"/>
    </source>
</evidence>
<dbReference type="NCBIfam" id="NF006667">
    <property type="entry name" value="PRK09212.1"/>
    <property type="match status" value="1"/>
</dbReference>
<dbReference type="RefSeq" id="WP_244357686.1">
    <property type="nucleotide sequence ID" value="NZ_JAJNNZ010000008.1"/>
</dbReference>
<evidence type="ECO:0000313" key="9">
    <source>
        <dbReference type="Proteomes" id="UP001139488"/>
    </source>
</evidence>
<protein>
    <recommendedName>
        <fullName evidence="5">2-oxoisovalerate dehydrogenase subunit beta</fullName>
    </recommendedName>
    <alternativeName>
        <fullName evidence="6">Branched-chain alpha-keto acid dehydrogenase E1 component beta chain</fullName>
    </alternativeName>
</protein>
<proteinExistence type="predicted"/>
<dbReference type="FunFam" id="3.40.50.970:FF:000001">
    <property type="entry name" value="Pyruvate dehydrogenase E1 beta subunit"/>
    <property type="match status" value="1"/>
</dbReference>
<reference evidence="8" key="1">
    <citation type="submission" date="2021-11" db="EMBL/GenBank/DDBJ databases">
        <title>Vibrio ZSDE26 sp. nov. and Vibrio ZSDZ34 sp. nov., isolated from coastal seawater in Qingdao.</title>
        <authorList>
            <person name="Zhang P."/>
        </authorList>
    </citation>
    <scope>NUCLEOTIDE SEQUENCE</scope>
    <source>
        <strain evidence="8">ZSDZ34</strain>
    </source>
</reference>
<feature type="domain" description="Transketolase-like pyrimidine-binding" evidence="7">
    <location>
        <begin position="4"/>
        <end position="179"/>
    </location>
</feature>
<dbReference type="CDD" id="cd07036">
    <property type="entry name" value="TPP_PYR_E1-PDHc-beta_like"/>
    <property type="match status" value="1"/>
</dbReference>
<comment type="caution">
    <text evidence="8">The sequence shown here is derived from an EMBL/GenBank/DDBJ whole genome shotgun (WGS) entry which is preliminary data.</text>
</comment>
<accession>A0A9X1WCL6</accession>
<dbReference type="FunFam" id="3.40.50.920:FF:000001">
    <property type="entry name" value="Pyruvate dehydrogenase E1 beta subunit"/>
    <property type="match status" value="1"/>
</dbReference>
<dbReference type="Proteomes" id="UP001139488">
    <property type="component" value="Unassembled WGS sequence"/>
</dbReference>
<keyword evidence="3" id="KW-0560">Oxidoreductase</keyword>
<dbReference type="InterPro" id="IPR009014">
    <property type="entry name" value="Transketo_C/PFOR_II"/>
</dbReference>
<dbReference type="Gene3D" id="3.40.50.970">
    <property type="match status" value="1"/>
</dbReference>